<dbReference type="InterPro" id="IPR036582">
    <property type="entry name" value="Mao_N_sf"/>
</dbReference>
<dbReference type="InterPro" id="IPR012854">
    <property type="entry name" value="Cu_amine_oxidase-like_N"/>
</dbReference>
<organism evidence="2 3">
    <name type="scientific">Paenibacillus aestuarii</name>
    <dbReference type="NCBI Taxonomy" id="516965"/>
    <lineage>
        <taxon>Bacteria</taxon>
        <taxon>Bacillati</taxon>
        <taxon>Bacillota</taxon>
        <taxon>Bacilli</taxon>
        <taxon>Bacillales</taxon>
        <taxon>Paenibacillaceae</taxon>
        <taxon>Paenibacillus</taxon>
    </lineage>
</organism>
<evidence type="ECO:0000313" key="3">
    <source>
        <dbReference type="Proteomes" id="UP001596044"/>
    </source>
</evidence>
<accession>A0ABW0K2Y6</accession>
<comment type="caution">
    <text evidence="2">The sequence shown here is derived from an EMBL/GenBank/DDBJ whole genome shotgun (WGS) entry which is preliminary data.</text>
</comment>
<dbReference type="EMBL" id="JBHSMJ010000008">
    <property type="protein sequence ID" value="MFC5447584.1"/>
    <property type="molecule type" value="Genomic_DNA"/>
</dbReference>
<sequence>MNLKKKVLIATGITAIVAAAFSIGVYAASDIKLFINGKQTSADVQIIDGSSYVPLRVVSEMLGANVKWDGDARTITITSGPSGNSGPSSNVSSNKAGVFAIDDFTVKKDDIGIWRIAGDVKNTDSKDYKSIHLTAAFYDESGKRLGTAGASLFDLKQGDIKTADFATSDDLSNYATVRFQVDVAY</sequence>
<dbReference type="NCBIfam" id="NF038353">
    <property type="entry name" value="FxLYD_dom"/>
    <property type="match status" value="1"/>
</dbReference>
<dbReference type="Pfam" id="PF07833">
    <property type="entry name" value="Cu_amine_oxidN1"/>
    <property type="match status" value="1"/>
</dbReference>
<dbReference type="Gene3D" id="3.30.457.10">
    <property type="entry name" value="Copper amine oxidase-like, N-terminal domain"/>
    <property type="match status" value="1"/>
</dbReference>
<evidence type="ECO:0000313" key="2">
    <source>
        <dbReference type="EMBL" id="MFC5447584.1"/>
    </source>
</evidence>
<feature type="domain" description="Copper amine oxidase-like N-terminal" evidence="1">
    <location>
        <begin position="34"/>
        <end position="77"/>
    </location>
</feature>
<evidence type="ECO:0000259" key="1">
    <source>
        <dbReference type="Pfam" id="PF07833"/>
    </source>
</evidence>
<dbReference type="RefSeq" id="WP_270884068.1">
    <property type="nucleotide sequence ID" value="NZ_JAQFVF010000061.1"/>
</dbReference>
<dbReference type="Proteomes" id="UP001596044">
    <property type="component" value="Unassembled WGS sequence"/>
</dbReference>
<reference evidence="3" key="1">
    <citation type="journal article" date="2019" name="Int. J. Syst. Evol. Microbiol.">
        <title>The Global Catalogue of Microorganisms (GCM) 10K type strain sequencing project: providing services to taxonomists for standard genome sequencing and annotation.</title>
        <authorList>
            <consortium name="The Broad Institute Genomics Platform"/>
            <consortium name="The Broad Institute Genome Sequencing Center for Infectious Disease"/>
            <person name="Wu L."/>
            <person name="Ma J."/>
        </authorList>
    </citation>
    <scope>NUCLEOTIDE SEQUENCE [LARGE SCALE GENOMIC DNA]</scope>
    <source>
        <strain evidence="3">KACC 11904</strain>
    </source>
</reference>
<keyword evidence="3" id="KW-1185">Reference proteome</keyword>
<proteinExistence type="predicted"/>
<dbReference type="SUPFAM" id="SSF55383">
    <property type="entry name" value="Copper amine oxidase, domain N"/>
    <property type="match status" value="1"/>
</dbReference>
<dbReference type="InterPro" id="IPR047676">
    <property type="entry name" value="FxLYD_dom"/>
</dbReference>
<gene>
    <name evidence="2" type="ORF">ACFPOG_04900</name>
</gene>
<protein>
    <submittedName>
        <fullName evidence="2">Stalk domain-containing protein</fullName>
    </submittedName>
</protein>
<name>A0ABW0K2Y6_9BACL</name>